<accession>A0A218XAU2</accession>
<dbReference type="Proteomes" id="UP000197138">
    <property type="component" value="Unassembled WGS sequence"/>
</dbReference>
<reference evidence="11" key="1">
    <citation type="journal article" date="2017" name="Plant J.">
        <title>The pomegranate (Punica granatum L.) genome and the genomics of punicalagin biosynthesis.</title>
        <authorList>
            <person name="Qin G."/>
            <person name="Xu C."/>
            <person name="Ming R."/>
            <person name="Tang H."/>
            <person name="Guyot R."/>
            <person name="Kramer E.M."/>
            <person name="Hu Y."/>
            <person name="Yi X."/>
            <person name="Qi Y."/>
            <person name="Xu X."/>
            <person name="Gao Z."/>
            <person name="Pan H."/>
            <person name="Jian J."/>
            <person name="Tian Y."/>
            <person name="Yue Z."/>
            <person name="Xu Y."/>
        </authorList>
    </citation>
    <scope>NUCLEOTIDE SEQUENCE [LARGE SCALE GENOMIC DNA]</scope>
    <source>
        <strain evidence="11">cv. Dabenzi</strain>
    </source>
</reference>
<sequence>MGRELTDVEIDKKPKGANSRSFDKVHVAPRVPDDHLDKEYEVKECTVENNSFLEEEYHEKQEVLGVKSTNFNEGNNEKIEDQKSGSDPKKFSTPDTKSGANGNTRGNFTVPHPFALATEKRGSCTTRHAGAESPPGMTSPPGANNVNSPFKNLQPSSPMTLRKPLQPDNKKHTDDEDNISVTSSAAASVRTVKSVRSRVTFGSAPSFRSNERAEKRKEFYMKLEEKHRALEEEKSQCEARTREEQEAAIKQLRKNMFVKANPVPSFYYEGPPPKTEVKKLPLTRPKSPKLGRRKSCSDAVNASPDGKGKACARALRHSLGNLKQESNFSPKTKSPIGARSSGNGTPKPRELRSKRDKESPKSVVPCKISEETETNAEVEVQS</sequence>
<dbReference type="Proteomes" id="UP000233551">
    <property type="component" value="Unassembled WGS sequence"/>
</dbReference>
<reference evidence="9" key="2">
    <citation type="submission" date="2017-06" db="EMBL/GenBank/DDBJ databases">
        <title>The pomegranate genome and the genomics of punicalagin biosynthesis.</title>
        <authorList>
            <person name="Xu C."/>
        </authorList>
    </citation>
    <scope>NUCLEOTIDE SEQUENCE [LARGE SCALE GENOMIC DNA]</scope>
    <source>
        <tissue evidence="9">Fresh leaf</tissue>
    </source>
</reference>
<dbReference type="InterPro" id="IPR027329">
    <property type="entry name" value="TPX2_C"/>
</dbReference>
<dbReference type="STRING" id="22663.A0A218XAU2"/>
<feature type="compositionally biased region" description="Basic and acidic residues" evidence="7">
    <location>
        <begin position="347"/>
        <end position="360"/>
    </location>
</feature>
<feature type="compositionally biased region" description="Polar residues" evidence="7">
    <location>
        <begin position="93"/>
        <end position="107"/>
    </location>
</feature>
<dbReference type="GO" id="GO:0000226">
    <property type="term" value="P:microtubule cytoskeleton organization"/>
    <property type="evidence" value="ECO:0007669"/>
    <property type="project" value="InterPro"/>
</dbReference>
<dbReference type="EMBL" id="MTKT01002011">
    <property type="protein sequence ID" value="OWM82054.1"/>
    <property type="molecule type" value="Genomic_DNA"/>
</dbReference>
<evidence type="ECO:0000256" key="1">
    <source>
        <dbReference type="ARBA" id="ARBA00004245"/>
    </source>
</evidence>
<feature type="compositionally biased region" description="Polar residues" evidence="7">
    <location>
        <begin position="321"/>
        <end position="332"/>
    </location>
</feature>
<evidence type="ECO:0000313" key="12">
    <source>
        <dbReference type="Proteomes" id="UP000233551"/>
    </source>
</evidence>
<feature type="compositionally biased region" description="Polar residues" evidence="7">
    <location>
        <begin position="141"/>
        <end position="159"/>
    </location>
</feature>
<keyword evidence="3" id="KW-0963">Cytoplasm</keyword>
<keyword evidence="6" id="KW-0175">Coiled coil</keyword>
<evidence type="ECO:0000256" key="7">
    <source>
        <dbReference type="SAM" id="MobiDB-lite"/>
    </source>
</evidence>
<evidence type="ECO:0000256" key="5">
    <source>
        <dbReference type="ARBA" id="ARBA00023212"/>
    </source>
</evidence>
<evidence type="ECO:0000256" key="6">
    <source>
        <dbReference type="SAM" id="Coils"/>
    </source>
</evidence>
<dbReference type="EMBL" id="PGOL01002823">
    <property type="protein sequence ID" value="PKI44818.1"/>
    <property type="molecule type" value="Genomic_DNA"/>
</dbReference>
<evidence type="ECO:0000313" key="10">
    <source>
        <dbReference type="EMBL" id="PKI44818.1"/>
    </source>
</evidence>
<name>A0A218XAU2_PUNGR</name>
<dbReference type="PANTHER" id="PTHR46372">
    <property type="entry name" value="PROTEIN WVD2-LIKE 3"/>
    <property type="match status" value="1"/>
</dbReference>
<dbReference type="GO" id="GO:0005874">
    <property type="term" value="C:microtubule"/>
    <property type="evidence" value="ECO:0007669"/>
    <property type="project" value="UniProtKB-KW"/>
</dbReference>
<organism evidence="9 11">
    <name type="scientific">Punica granatum</name>
    <name type="common">Pomegranate</name>
    <dbReference type="NCBI Taxonomy" id="22663"/>
    <lineage>
        <taxon>Eukaryota</taxon>
        <taxon>Viridiplantae</taxon>
        <taxon>Streptophyta</taxon>
        <taxon>Embryophyta</taxon>
        <taxon>Tracheophyta</taxon>
        <taxon>Spermatophyta</taxon>
        <taxon>Magnoliopsida</taxon>
        <taxon>eudicotyledons</taxon>
        <taxon>Gunneridae</taxon>
        <taxon>Pentapetalae</taxon>
        <taxon>rosids</taxon>
        <taxon>malvids</taxon>
        <taxon>Myrtales</taxon>
        <taxon>Lythraceae</taxon>
        <taxon>Punica</taxon>
    </lineage>
</organism>
<evidence type="ECO:0000256" key="4">
    <source>
        <dbReference type="ARBA" id="ARBA00022701"/>
    </source>
</evidence>
<feature type="region of interest" description="Disordered" evidence="7">
    <location>
        <begin position="261"/>
        <end position="382"/>
    </location>
</feature>
<feature type="region of interest" description="Disordered" evidence="7">
    <location>
        <begin position="58"/>
        <end position="187"/>
    </location>
</feature>
<feature type="domain" description="TPX2 C-terminal" evidence="8">
    <location>
        <begin position="206"/>
        <end position="278"/>
    </location>
</feature>
<reference evidence="10 12" key="3">
    <citation type="submission" date="2017-11" db="EMBL/GenBank/DDBJ databases">
        <title>De-novo sequencing of pomegranate (Punica granatum L.) genome.</title>
        <authorList>
            <person name="Akparov Z."/>
            <person name="Amiraslanov A."/>
            <person name="Hajiyeva S."/>
            <person name="Abbasov M."/>
            <person name="Kaur K."/>
            <person name="Hamwieh A."/>
            <person name="Solovyev V."/>
            <person name="Salamov A."/>
            <person name="Braich B."/>
            <person name="Kosarev P."/>
            <person name="Mahmoud A."/>
            <person name="Hajiyev E."/>
            <person name="Babayeva S."/>
            <person name="Izzatullayeva V."/>
            <person name="Mammadov A."/>
            <person name="Mammadov A."/>
            <person name="Sharifova S."/>
            <person name="Ojaghi J."/>
            <person name="Eynullazada K."/>
            <person name="Bayramov B."/>
            <person name="Abdulazimova A."/>
            <person name="Shahmuradov I."/>
        </authorList>
    </citation>
    <scope>NUCLEOTIDE SEQUENCE [LARGE SCALE GENOMIC DNA]</scope>
    <source>
        <strain evidence="10">AG2017</strain>
        <strain evidence="12">cv. AG2017</strain>
        <tissue evidence="10">Leaf</tissue>
    </source>
</reference>
<dbReference type="Pfam" id="PF06886">
    <property type="entry name" value="TPX2"/>
    <property type="match status" value="1"/>
</dbReference>
<evidence type="ECO:0000313" key="9">
    <source>
        <dbReference type="EMBL" id="OWM82054.1"/>
    </source>
</evidence>
<dbReference type="InterPro" id="IPR044806">
    <property type="entry name" value="WVD2/WDL1-4"/>
</dbReference>
<evidence type="ECO:0000313" key="11">
    <source>
        <dbReference type="Proteomes" id="UP000197138"/>
    </source>
</evidence>
<comment type="subcellular location">
    <subcellularLocation>
        <location evidence="1">Cytoplasm</location>
        <location evidence="1">Cytoskeleton</location>
    </subcellularLocation>
</comment>
<feature type="region of interest" description="Disordered" evidence="7">
    <location>
        <begin position="1"/>
        <end position="25"/>
    </location>
</feature>
<keyword evidence="12" id="KW-1185">Reference proteome</keyword>
<dbReference type="GO" id="GO:0008017">
    <property type="term" value="F:microtubule binding"/>
    <property type="evidence" value="ECO:0007669"/>
    <property type="project" value="InterPro"/>
</dbReference>
<evidence type="ECO:0000256" key="3">
    <source>
        <dbReference type="ARBA" id="ARBA00022490"/>
    </source>
</evidence>
<keyword evidence="5" id="KW-0206">Cytoskeleton</keyword>
<proteinExistence type="inferred from homology"/>
<comment type="caution">
    <text evidence="9">The sequence shown here is derived from an EMBL/GenBank/DDBJ whole genome shotgun (WGS) entry which is preliminary data.</text>
</comment>
<dbReference type="PANTHER" id="PTHR46372:SF6">
    <property type="entry name" value="PROTEIN WVD2-LIKE 1"/>
    <property type="match status" value="1"/>
</dbReference>
<evidence type="ECO:0000259" key="8">
    <source>
        <dbReference type="Pfam" id="PF06886"/>
    </source>
</evidence>
<keyword evidence="4" id="KW-0493">Microtubule</keyword>
<dbReference type="OrthoDB" id="1925970at2759"/>
<gene>
    <name evidence="9" type="ORF">CDL15_Pgr001628</name>
    <name evidence="10" type="ORF">CRG98_034766</name>
</gene>
<evidence type="ECO:0000256" key="2">
    <source>
        <dbReference type="ARBA" id="ARBA00005885"/>
    </source>
</evidence>
<feature type="coiled-coil region" evidence="6">
    <location>
        <begin position="213"/>
        <end position="247"/>
    </location>
</feature>
<protein>
    <recommendedName>
        <fullName evidence="8">TPX2 C-terminal domain-containing protein</fullName>
    </recommendedName>
</protein>
<dbReference type="GeneID" id="116207010"/>
<comment type="similarity">
    <text evidence="2">Belongs to the TPX2 family.</text>
</comment>
<feature type="compositionally biased region" description="Basic and acidic residues" evidence="7">
    <location>
        <begin position="1"/>
        <end position="14"/>
    </location>
</feature>
<feature type="compositionally biased region" description="Basic and acidic residues" evidence="7">
    <location>
        <begin position="75"/>
        <end position="92"/>
    </location>
</feature>
<dbReference type="AlphaFoldDB" id="A0A218XAU2"/>